<reference evidence="6" key="1">
    <citation type="submission" date="2016-01" db="EMBL/GenBank/DDBJ databases">
        <title>Draft genome of Chromobacterium sp. F49.</title>
        <authorList>
            <person name="Hong K.W."/>
        </authorList>
    </citation>
    <scope>NUCLEOTIDE SEQUENCE [LARGE SCALE GENOMIC DNA]</scope>
    <source>
        <strain evidence="6">CN10</strain>
    </source>
</reference>
<dbReference type="PANTHER" id="PTHR34653">
    <property type="match status" value="1"/>
</dbReference>
<comment type="caution">
    <text evidence="5">The sequence shown here is derived from an EMBL/GenBank/DDBJ whole genome shotgun (WGS) entry which is preliminary data.</text>
</comment>
<evidence type="ECO:0000256" key="1">
    <source>
        <dbReference type="ARBA" id="ARBA00004117"/>
    </source>
</evidence>
<evidence type="ECO:0000256" key="3">
    <source>
        <dbReference type="ARBA" id="ARBA00023143"/>
    </source>
</evidence>
<dbReference type="InterPro" id="IPR001624">
    <property type="entry name" value="FliE"/>
</dbReference>
<keyword evidence="6" id="KW-1185">Reference proteome</keyword>
<dbReference type="RefSeq" id="WP_066612515.1">
    <property type="nucleotide sequence ID" value="NZ_LQQU01000023.1"/>
</dbReference>
<gene>
    <name evidence="4" type="primary">fliE</name>
    <name evidence="5" type="ORF">AVW16_00690</name>
</gene>
<dbReference type="HAMAP" id="MF_00724">
    <property type="entry name" value="FliE"/>
    <property type="match status" value="1"/>
</dbReference>
<sequence length="111" mass="11396">MAVNLNATILADQARILNDMAGLARVAGAAPAAGDAQGAESFAQAMMAAVHDVDAQNRAAGDKMAEVDSGASDDLVGAMMMSQEASLSFSMLMQVRNKVVAAVDDLLKMPI</sequence>
<evidence type="ECO:0000256" key="2">
    <source>
        <dbReference type="ARBA" id="ARBA00009272"/>
    </source>
</evidence>
<evidence type="ECO:0000313" key="5">
    <source>
        <dbReference type="EMBL" id="KZE31734.1"/>
    </source>
</evidence>
<accession>A0A165F6U2</accession>
<dbReference type="PANTHER" id="PTHR34653:SF1">
    <property type="entry name" value="FLAGELLAR HOOK-BASAL BODY COMPLEX PROTEIN FLIE"/>
    <property type="match status" value="1"/>
</dbReference>
<keyword evidence="5" id="KW-0282">Flagellum</keyword>
<dbReference type="GO" id="GO:0005198">
    <property type="term" value="F:structural molecule activity"/>
    <property type="evidence" value="ECO:0007669"/>
    <property type="project" value="InterPro"/>
</dbReference>
<name>A0A165F6U2_9NEIS</name>
<dbReference type="GO" id="GO:0071973">
    <property type="term" value="P:bacterial-type flagellum-dependent cell motility"/>
    <property type="evidence" value="ECO:0007669"/>
    <property type="project" value="InterPro"/>
</dbReference>
<dbReference type="GO" id="GO:0003774">
    <property type="term" value="F:cytoskeletal motor activity"/>
    <property type="evidence" value="ECO:0007669"/>
    <property type="project" value="InterPro"/>
</dbReference>
<comment type="similarity">
    <text evidence="2 4">Belongs to the FliE family.</text>
</comment>
<proteinExistence type="inferred from homology"/>
<dbReference type="Pfam" id="PF02049">
    <property type="entry name" value="FliE"/>
    <property type="match status" value="1"/>
</dbReference>
<dbReference type="Proteomes" id="UP000076625">
    <property type="component" value="Unassembled WGS sequence"/>
</dbReference>
<organism evidence="5 6">
    <name type="scientific">Crenobacter luteus</name>
    <dbReference type="NCBI Taxonomy" id="1452487"/>
    <lineage>
        <taxon>Bacteria</taxon>
        <taxon>Pseudomonadati</taxon>
        <taxon>Pseudomonadota</taxon>
        <taxon>Betaproteobacteria</taxon>
        <taxon>Neisseriales</taxon>
        <taxon>Neisseriaceae</taxon>
        <taxon>Crenobacter</taxon>
    </lineage>
</organism>
<keyword evidence="5" id="KW-0966">Cell projection</keyword>
<comment type="subcellular location">
    <subcellularLocation>
        <location evidence="1 4">Bacterial flagellum basal body</location>
    </subcellularLocation>
</comment>
<evidence type="ECO:0000313" key="6">
    <source>
        <dbReference type="Proteomes" id="UP000076625"/>
    </source>
</evidence>
<protein>
    <recommendedName>
        <fullName evidence="4">Flagellar hook-basal body complex protein FliE</fullName>
    </recommendedName>
</protein>
<dbReference type="PRINTS" id="PR01006">
    <property type="entry name" value="FLGHOOKFLIE"/>
</dbReference>
<dbReference type="AlphaFoldDB" id="A0A165F6U2"/>
<dbReference type="GO" id="GO:0009425">
    <property type="term" value="C:bacterial-type flagellum basal body"/>
    <property type="evidence" value="ECO:0007669"/>
    <property type="project" value="UniProtKB-SubCell"/>
</dbReference>
<keyword evidence="5" id="KW-0969">Cilium</keyword>
<dbReference type="OrthoDB" id="8909229at2"/>
<dbReference type="EMBL" id="LQQU01000023">
    <property type="protein sequence ID" value="KZE31734.1"/>
    <property type="molecule type" value="Genomic_DNA"/>
</dbReference>
<dbReference type="STRING" id="1452487.AVW16_00690"/>
<evidence type="ECO:0000256" key="4">
    <source>
        <dbReference type="HAMAP-Rule" id="MF_00724"/>
    </source>
</evidence>
<keyword evidence="3 4" id="KW-0975">Bacterial flagellum</keyword>